<feature type="domain" description="BEACH-type PH" evidence="8">
    <location>
        <begin position="1440"/>
        <end position="1552"/>
    </location>
</feature>
<dbReference type="InterPro" id="IPR050865">
    <property type="entry name" value="BEACH_Domain"/>
</dbReference>
<dbReference type="SUPFAM" id="SSF48371">
    <property type="entry name" value="ARM repeat"/>
    <property type="match status" value="1"/>
</dbReference>
<evidence type="ECO:0000256" key="3">
    <source>
        <dbReference type="ARBA" id="ARBA00054699"/>
    </source>
</evidence>
<dbReference type="Gene3D" id="1.10.1540.10">
    <property type="entry name" value="BEACH domain"/>
    <property type="match status" value="1"/>
</dbReference>
<comment type="function">
    <text evidence="3">May be involved in protein sorting and cell wall formation.</text>
</comment>
<keyword evidence="1 5" id="KW-0853">WD repeat</keyword>
<dbReference type="InterPro" id="IPR011993">
    <property type="entry name" value="PH-like_dom_sf"/>
</dbReference>
<dbReference type="InterPro" id="IPR031570">
    <property type="entry name" value="NBEA/BDCP_DUF4704"/>
</dbReference>
<dbReference type="Gene3D" id="2.60.120.200">
    <property type="match status" value="1"/>
</dbReference>
<dbReference type="Pfam" id="PF02138">
    <property type="entry name" value="Beach"/>
    <property type="match status" value="1"/>
</dbReference>
<sequence>METESESLESLLEKKESIEENIINHPWTNSLNKLLEISDKLSPPEADQHLGVLVHTDSNLLESLLFHFPMMDDTTRLVVLEHLTRFAEYNDMNKWILFKVNTTSALLKTLKKLTHSNAVTTTTTVIDHQRSLVVEQILKLVEIVCSFSVKVSDVKLILNLICLTNEEARSPFEETTTIATPTNIVTYYHAPLVKLLYTIAQKENTIDFLYFQGVESGLVLPTIEKFPLNGYSFFTWFKIDSATPYHKFSSSESSDSNKKNDNENNNAPRLFSFFNKSGNGIEAYFMNKELHFLCRKGKEVYRDTMNNLKFVPNRWYFITFVHHPPKRGWTSSPAEINVTVDGEFEWKTKFDYPVDCPNESFAKCAVGASLVDSHHTHQRVEIDKKTTESKSSSSFRLLNSFCGQMTTIYLIADVLSRDKINYIYSLGRNHVTQFPTGQTDGGTTTSSSRQVVDGIMGSKILFRFHVKASENEKCFNLAPRNNHHSQFQFATLVSVQKCYTLSLQSAIRSLGDIEVLFPMILKFDQLDSITHRAPFESQDDFFASESPCRSFFALITALLQTNAKSQAHIIKSRGIRVISLLLQQIGPRYLTITAFQSIVALANVLSGNEELVHEVYTHLVFEFRLWMYSSLDIQKYCIEFLKNFCNSRKKMCRVHFGVQYFLDSLQTIYWYEQTEKSTPHRHMIAGATRPRQIKELRALVLNIIRDYVINDITKDETVCILRNLSVSEDDAHIIEILQLLLDLLIQHLAENIASYGGFEIFCELLKRRREETVRLYCIKIMTFLITCPTTPPQFAKKLRFMDTDPSNLGTNPSLQNKILEEFVGLFKHNIDYCLQFNQLWCWQRLLVSLIPPYATIQINSPQKDTANWVIDLLTCITWNLLPVEKNAFQAIEETIFLIWTSDRANSLEVIRAFLSLMLCVLAKDIREIDLVIFGSIKLENIVRLVMITEEIIFSHKDIAQVVEQELSSNENNTSLSTSYSSSFRSMYETGLPAINALGINEMPVFQKLESTLPSSLNSLLRPDNMVFQSASNPWEEDQLLAETYLEIVNALDRKAGWRLETIPPNRIDLRPGDTCRMVLRILIAGISTPDPLLREKALENLVGFIDRHVSTSNTASSTTTGKLLEEYLCTDSDIFQQHIKMLLGEIHEAFIASQSTNGSYEHKTVFTYYFAMSKCQNYLTPLEDPKLFSDTLARVWKNSKFDEQAFVQFITSRDWITVHDRLIVPAMKAAGDDDFAMVRRLKAAFAKKFGKFLFRSKKEDQNMAKFALAFDTDLNNMVQSYKEEEINRISNIEIDKKNETMRTSRRWQAKFHELTQERGAWSVRRQTEIHWRLDKSENYSRMHRKLTINYDYDPHNEASAKRDKTPISQNRNRSKSASIQRIKINNPYVSSLNLIDPWTDMWTSILSILPKADESESSDEFEDEEWNVVAGDDVVGTVDVSIDKPIFSAECELIILLSAIKGRIELTTKNLSFFVDRQSILQELSNIEQGSVIVDTDMLRDKNWLLSEIREIALRNYLLRRSALEFFMTDQTNYFFNFPEPNDRKLLRKKIISLKPSSMINQDHRSPIEILANSGITQRWQRHEISNFEYLMHLNTIAGRSHNDLSQYPVFPWILADYESETIDLDDPKVYRDLSKPIGALDPDRLAQVLERYEGFEDPSGRIPKFHYGTHYSSAATVAGYLIRLEPFTSVHISLQGGKFDHADRQFHSIERTWHACLHGSGDVRELIPEFFYLPEFLVNNNKFDLGVRQDGVRLDDVILPKWASTPEEFIRLHREALESDYVSANLHHWIDLIFGYKQTGEEAIRAHNVFYYLTYENKINIDSIEDEHERKSIEQQIYHFGQTPTQLLKKPHPQRFPKREFIKKDILSCQENHKQYLVQLISKRLLYIAVSNVDIDVFSTSPVQQIVTIDEDGIVGSHRITPNPVTAEIPFSVEVDPMLEYKSRLNSPFCYDAVISPRCFTCSQDGKVLISCGHWDNTIKVTLTETGKTIDSIPGHDDIVTTVAISEDGRTIVTGSRSSCVLSWNINLSGDNEFLDINHTPTHAFYGHDDEITCVAANAEHDILVSGSKDGTCIVHSLRNGSYIRTLRPLDDADATVENVCVSKEGNIIVYAERKDEYFIYSYSINGKFLGTVEIEERLNDMITSSIRNHVLVSNARGIALFDCMNLNFQYQFDIPIIAHSIALSQDAARIYFCGGGDDGKILIIANQSHVESSSTSSSSDS</sequence>
<dbReference type="InterPro" id="IPR000409">
    <property type="entry name" value="BEACH_dom"/>
</dbReference>
<dbReference type="SUPFAM" id="SSF49899">
    <property type="entry name" value="Concanavalin A-like lectins/glucanases"/>
    <property type="match status" value="1"/>
</dbReference>
<feature type="domain" description="BEACH" evidence="7">
    <location>
        <begin position="1565"/>
        <end position="1856"/>
    </location>
</feature>
<dbReference type="PANTHER" id="PTHR13743:SF112">
    <property type="entry name" value="BEACH DOMAIN-CONTAINING PROTEIN"/>
    <property type="match status" value="1"/>
</dbReference>
<dbReference type="CDD" id="cd06071">
    <property type="entry name" value="Beach"/>
    <property type="match status" value="1"/>
</dbReference>
<dbReference type="Gene3D" id="2.130.10.10">
    <property type="entry name" value="YVTN repeat-like/Quinoprotein amine dehydrogenase"/>
    <property type="match status" value="1"/>
</dbReference>
<keyword evidence="10" id="KW-1185">Reference proteome</keyword>
<dbReference type="GO" id="GO:0019901">
    <property type="term" value="F:protein kinase binding"/>
    <property type="evidence" value="ECO:0007669"/>
    <property type="project" value="TreeGrafter"/>
</dbReference>
<dbReference type="SMART" id="SM00320">
    <property type="entry name" value="WD40"/>
    <property type="match status" value="3"/>
</dbReference>
<feature type="compositionally biased region" description="Basic and acidic residues" evidence="6">
    <location>
        <begin position="1354"/>
        <end position="1365"/>
    </location>
</feature>
<gene>
    <name evidence="9" type="ORF">ALEPTO_LOCUS1984</name>
</gene>
<dbReference type="GO" id="GO:0005829">
    <property type="term" value="C:cytosol"/>
    <property type="evidence" value="ECO:0007669"/>
    <property type="project" value="TreeGrafter"/>
</dbReference>
<accession>A0A9N8W4A1</accession>
<proteinExistence type="predicted"/>
<feature type="compositionally biased region" description="Polar residues" evidence="6">
    <location>
        <begin position="1366"/>
        <end position="1376"/>
    </location>
</feature>
<feature type="region of interest" description="Disordered" evidence="6">
    <location>
        <begin position="1354"/>
        <end position="1376"/>
    </location>
</feature>
<dbReference type="FunFam" id="1.10.1540.10:FF:000001">
    <property type="entry name" value="neurobeachin isoform X1"/>
    <property type="match status" value="1"/>
</dbReference>
<evidence type="ECO:0000313" key="10">
    <source>
        <dbReference type="Proteomes" id="UP000789508"/>
    </source>
</evidence>
<evidence type="ECO:0000313" key="9">
    <source>
        <dbReference type="EMBL" id="CAG8470421.1"/>
    </source>
</evidence>
<evidence type="ECO:0000256" key="6">
    <source>
        <dbReference type="SAM" id="MobiDB-lite"/>
    </source>
</evidence>
<dbReference type="Pfam" id="PF15787">
    <property type="entry name" value="DUF4704"/>
    <property type="match status" value="1"/>
</dbReference>
<name>A0A9N8W4A1_9GLOM</name>
<evidence type="ECO:0000256" key="4">
    <source>
        <dbReference type="ARBA" id="ARBA00073334"/>
    </source>
</evidence>
<dbReference type="SUPFAM" id="SSF50978">
    <property type="entry name" value="WD40 repeat-like"/>
    <property type="match status" value="1"/>
</dbReference>
<keyword evidence="2" id="KW-0677">Repeat</keyword>
<dbReference type="InterPro" id="IPR011989">
    <property type="entry name" value="ARM-like"/>
</dbReference>
<dbReference type="PROSITE" id="PS50082">
    <property type="entry name" value="WD_REPEATS_2"/>
    <property type="match status" value="2"/>
</dbReference>
<reference evidence="9" key="1">
    <citation type="submission" date="2021-06" db="EMBL/GenBank/DDBJ databases">
        <authorList>
            <person name="Kallberg Y."/>
            <person name="Tangrot J."/>
            <person name="Rosling A."/>
        </authorList>
    </citation>
    <scope>NUCLEOTIDE SEQUENCE</scope>
    <source>
        <strain evidence="9">FL130A</strain>
    </source>
</reference>
<dbReference type="InterPro" id="IPR036322">
    <property type="entry name" value="WD40_repeat_dom_sf"/>
</dbReference>
<dbReference type="Proteomes" id="UP000789508">
    <property type="component" value="Unassembled WGS sequence"/>
</dbReference>
<dbReference type="InterPro" id="IPR015943">
    <property type="entry name" value="WD40/YVTN_repeat-like_dom_sf"/>
</dbReference>
<dbReference type="OrthoDB" id="26681at2759"/>
<dbReference type="SMART" id="SM01026">
    <property type="entry name" value="Beach"/>
    <property type="match status" value="1"/>
</dbReference>
<dbReference type="PROSITE" id="PS51783">
    <property type="entry name" value="PH_BEACH"/>
    <property type="match status" value="1"/>
</dbReference>
<dbReference type="PROSITE" id="PS50294">
    <property type="entry name" value="WD_REPEATS_REGION"/>
    <property type="match status" value="1"/>
</dbReference>
<dbReference type="InterPro" id="IPR036372">
    <property type="entry name" value="BEACH_dom_sf"/>
</dbReference>
<dbReference type="Pfam" id="PF14844">
    <property type="entry name" value="PH_BEACH"/>
    <property type="match status" value="1"/>
</dbReference>
<dbReference type="Pfam" id="PF16057">
    <property type="entry name" value="DUF4800"/>
    <property type="match status" value="1"/>
</dbReference>
<organism evidence="9 10">
    <name type="scientific">Ambispora leptoticha</name>
    <dbReference type="NCBI Taxonomy" id="144679"/>
    <lineage>
        <taxon>Eukaryota</taxon>
        <taxon>Fungi</taxon>
        <taxon>Fungi incertae sedis</taxon>
        <taxon>Mucoromycota</taxon>
        <taxon>Glomeromycotina</taxon>
        <taxon>Glomeromycetes</taxon>
        <taxon>Archaeosporales</taxon>
        <taxon>Ambisporaceae</taxon>
        <taxon>Ambispora</taxon>
    </lineage>
</organism>
<dbReference type="GO" id="GO:0008104">
    <property type="term" value="P:intracellular protein localization"/>
    <property type="evidence" value="ECO:0007669"/>
    <property type="project" value="TreeGrafter"/>
</dbReference>
<feature type="repeat" description="WD" evidence="5">
    <location>
        <begin position="2046"/>
        <end position="2087"/>
    </location>
</feature>
<dbReference type="EMBL" id="CAJVPS010000258">
    <property type="protein sequence ID" value="CAG8470421.1"/>
    <property type="molecule type" value="Genomic_DNA"/>
</dbReference>
<dbReference type="InterPro" id="IPR001680">
    <property type="entry name" value="WD40_rpt"/>
</dbReference>
<dbReference type="PROSITE" id="PS50197">
    <property type="entry name" value="BEACH"/>
    <property type="match status" value="1"/>
</dbReference>
<feature type="repeat" description="WD" evidence="5">
    <location>
        <begin position="1994"/>
        <end position="2028"/>
    </location>
</feature>
<evidence type="ECO:0000256" key="1">
    <source>
        <dbReference type="ARBA" id="ARBA00022574"/>
    </source>
</evidence>
<evidence type="ECO:0000259" key="7">
    <source>
        <dbReference type="PROSITE" id="PS50197"/>
    </source>
</evidence>
<dbReference type="InterPro" id="IPR023362">
    <property type="entry name" value="PH-BEACH_dom"/>
</dbReference>
<dbReference type="CDD" id="cd01201">
    <property type="entry name" value="PH_BEACH"/>
    <property type="match status" value="1"/>
</dbReference>
<evidence type="ECO:0000256" key="5">
    <source>
        <dbReference type="PROSITE-ProRule" id="PRU00221"/>
    </source>
</evidence>
<comment type="caution">
    <text evidence="9">The sequence shown here is derived from an EMBL/GenBank/DDBJ whole genome shotgun (WGS) entry which is preliminary data.</text>
</comment>
<evidence type="ECO:0000256" key="2">
    <source>
        <dbReference type="ARBA" id="ARBA00022737"/>
    </source>
</evidence>
<dbReference type="InterPro" id="IPR046851">
    <property type="entry name" value="NBCH_WD40"/>
</dbReference>
<dbReference type="GO" id="GO:0016020">
    <property type="term" value="C:membrane"/>
    <property type="evidence" value="ECO:0007669"/>
    <property type="project" value="TreeGrafter"/>
</dbReference>
<dbReference type="InterPro" id="IPR013320">
    <property type="entry name" value="ConA-like_dom_sf"/>
</dbReference>
<protein>
    <recommendedName>
        <fullName evidence="4">Beige protein homolog 1</fullName>
    </recommendedName>
</protein>
<dbReference type="SUPFAM" id="SSF50729">
    <property type="entry name" value="PH domain-like"/>
    <property type="match status" value="1"/>
</dbReference>
<dbReference type="SUPFAM" id="SSF81837">
    <property type="entry name" value="BEACH domain"/>
    <property type="match status" value="1"/>
</dbReference>
<evidence type="ECO:0000259" key="8">
    <source>
        <dbReference type="PROSITE" id="PS51783"/>
    </source>
</evidence>
<dbReference type="InterPro" id="IPR016024">
    <property type="entry name" value="ARM-type_fold"/>
</dbReference>
<dbReference type="Gene3D" id="1.25.10.10">
    <property type="entry name" value="Leucine-rich Repeat Variant"/>
    <property type="match status" value="1"/>
</dbReference>
<dbReference type="PANTHER" id="PTHR13743">
    <property type="entry name" value="BEIGE/BEACH-RELATED"/>
    <property type="match status" value="1"/>
</dbReference>
<dbReference type="Gene3D" id="2.30.29.30">
    <property type="entry name" value="Pleckstrin-homology domain (PH domain)/Phosphotyrosine-binding domain (PTB)"/>
    <property type="match status" value="1"/>
</dbReference>
<dbReference type="Pfam" id="PF20426">
    <property type="entry name" value="NBCH_WD40"/>
    <property type="match status" value="1"/>
</dbReference>